<evidence type="ECO:0008006" key="4">
    <source>
        <dbReference type="Google" id="ProtNLM"/>
    </source>
</evidence>
<reference evidence="2 3" key="1">
    <citation type="submission" date="2016-11" db="EMBL/GenBank/DDBJ databases">
        <authorList>
            <person name="Jaros S."/>
            <person name="Januszkiewicz K."/>
            <person name="Wedrychowicz H."/>
        </authorList>
    </citation>
    <scope>NUCLEOTIDE SEQUENCE [LARGE SCALE GENOMIC DNA]</scope>
    <source>
        <strain evidence="2 3">DSM 14916</strain>
    </source>
</reference>
<dbReference type="STRING" id="198092.SAMN02745194_00729"/>
<sequence length="187" mass="19181">MIRSTLPALAALALLAGCGGGTTPAAGTAPNAAAAAAPPACPRVAVLAEGAEMTRYRPGARPGPRAVEVQARLTGVQSRCDLAPRNAGLDLTLVVQAEAERGPALTGGMVELPYFIAVTDGAEGRVLNRGSDVLSLSFSGAERRAAAGGEEMMVRIPGDVRRAAERVVLVSFQLTPEQLEANRRGGR</sequence>
<dbReference type="Proteomes" id="UP000184387">
    <property type="component" value="Unassembled WGS sequence"/>
</dbReference>
<keyword evidence="3" id="KW-1185">Reference proteome</keyword>
<organism evidence="2 3">
    <name type="scientific">Muricoccus roseus</name>
    <dbReference type="NCBI Taxonomy" id="198092"/>
    <lineage>
        <taxon>Bacteria</taxon>
        <taxon>Pseudomonadati</taxon>
        <taxon>Pseudomonadota</taxon>
        <taxon>Alphaproteobacteria</taxon>
        <taxon>Acetobacterales</taxon>
        <taxon>Roseomonadaceae</taxon>
        <taxon>Muricoccus</taxon>
    </lineage>
</organism>
<name>A0A1M6CJZ1_9PROT</name>
<evidence type="ECO:0000256" key="1">
    <source>
        <dbReference type="SAM" id="SignalP"/>
    </source>
</evidence>
<feature type="chain" id="PRO_5012386961" description="Lipoprotein" evidence="1">
    <location>
        <begin position="26"/>
        <end position="187"/>
    </location>
</feature>
<dbReference type="PROSITE" id="PS51257">
    <property type="entry name" value="PROKAR_LIPOPROTEIN"/>
    <property type="match status" value="1"/>
</dbReference>
<accession>A0A1M6CJZ1</accession>
<dbReference type="OrthoDB" id="8443104at2"/>
<evidence type="ECO:0000313" key="3">
    <source>
        <dbReference type="Proteomes" id="UP000184387"/>
    </source>
</evidence>
<proteinExistence type="predicted"/>
<keyword evidence="1" id="KW-0732">Signal</keyword>
<feature type="signal peptide" evidence="1">
    <location>
        <begin position="1"/>
        <end position="25"/>
    </location>
</feature>
<dbReference type="AlphaFoldDB" id="A0A1M6CJZ1"/>
<dbReference type="RefSeq" id="WP_139281292.1">
    <property type="nucleotide sequence ID" value="NZ_FQZF01000003.1"/>
</dbReference>
<evidence type="ECO:0000313" key="2">
    <source>
        <dbReference type="EMBL" id="SHI61181.1"/>
    </source>
</evidence>
<dbReference type="EMBL" id="FQZF01000003">
    <property type="protein sequence ID" value="SHI61181.1"/>
    <property type="molecule type" value="Genomic_DNA"/>
</dbReference>
<protein>
    <recommendedName>
        <fullName evidence="4">Lipoprotein</fullName>
    </recommendedName>
</protein>
<gene>
    <name evidence="2" type="ORF">SAMN02745194_00729</name>
</gene>